<name>A0A0U9I0A6_9BACI</name>
<sequence length="71" mass="8482">MRRLIIYGCIYIQTVNVTLLKVERCGEVKNDKRGRKNGKRKNLPRKQFSKNGIRIERDRPPRALRKDDEDK</sequence>
<evidence type="ECO:0000313" key="3">
    <source>
        <dbReference type="Proteomes" id="UP000052946"/>
    </source>
</evidence>
<dbReference type="AlphaFoldDB" id="A0A0U9I0A6"/>
<evidence type="ECO:0000256" key="1">
    <source>
        <dbReference type="SAM" id="MobiDB-lite"/>
    </source>
</evidence>
<feature type="compositionally biased region" description="Basic residues" evidence="1">
    <location>
        <begin position="32"/>
        <end position="48"/>
    </location>
</feature>
<dbReference type="Proteomes" id="UP000052946">
    <property type="component" value="Unassembled WGS sequence"/>
</dbReference>
<comment type="caution">
    <text evidence="2">The sequence shown here is derived from an EMBL/GenBank/DDBJ whole genome shotgun (WGS) entry which is preliminary data.</text>
</comment>
<feature type="compositionally biased region" description="Basic and acidic residues" evidence="1">
    <location>
        <begin position="53"/>
        <end position="71"/>
    </location>
</feature>
<protein>
    <submittedName>
        <fullName evidence="2">Preprotein translocase YidC subunit</fullName>
    </submittedName>
</protein>
<organism evidence="2 3">
    <name type="scientific">Oceanobacillus picturae</name>
    <dbReference type="NCBI Taxonomy" id="171693"/>
    <lineage>
        <taxon>Bacteria</taxon>
        <taxon>Bacillati</taxon>
        <taxon>Bacillota</taxon>
        <taxon>Bacilli</taxon>
        <taxon>Bacillales</taxon>
        <taxon>Bacillaceae</taxon>
        <taxon>Oceanobacillus</taxon>
    </lineage>
</organism>
<reference evidence="3" key="1">
    <citation type="submission" date="2015-07" db="EMBL/GenBank/DDBJ databases">
        <title>Draft Genome Sequence of Oceanobacillus picturae Heshi-B3 that Was Isolated from Fermented Rice Bran with Aging Salted Mackerel, Which Was Named Heshiko as Traditional Fermented Seafood in Japan.</title>
        <authorList>
            <person name="Akuzawa S."/>
            <person name="Nakagawa J."/>
            <person name="Kanekatsu T."/>
            <person name="Kanesaki Y."/>
            <person name="Suzuki T."/>
        </authorList>
    </citation>
    <scope>NUCLEOTIDE SEQUENCE [LARGE SCALE GENOMIC DNA]</scope>
    <source>
        <strain evidence="3">Heshi-B3</strain>
    </source>
</reference>
<evidence type="ECO:0000313" key="2">
    <source>
        <dbReference type="EMBL" id="GAQ18525.1"/>
    </source>
</evidence>
<feature type="region of interest" description="Disordered" evidence="1">
    <location>
        <begin position="30"/>
        <end position="71"/>
    </location>
</feature>
<proteinExistence type="predicted"/>
<dbReference type="EMBL" id="BBXV01000029">
    <property type="protein sequence ID" value="GAQ18525.1"/>
    <property type="molecule type" value="Genomic_DNA"/>
</dbReference>
<accession>A0A0U9I0A6</accession>
<reference evidence="2 3" key="2">
    <citation type="journal article" date="2016" name="Genome Announc.">
        <title>Draft Genome Sequence of Oceanobacillus picturae Heshi-B3, Isolated from Fermented Rice Bran in a Traditional Japanese Seafood Dish.</title>
        <authorList>
            <person name="Akuzawa S."/>
            <person name="Nagaoka J."/>
            <person name="Kanekatsu M."/>
            <person name="Kanesaki Y."/>
            <person name="Suzuki T."/>
        </authorList>
    </citation>
    <scope>NUCLEOTIDE SEQUENCE [LARGE SCALE GENOMIC DNA]</scope>
    <source>
        <strain evidence="2 3">Heshi-B3</strain>
    </source>
</reference>
<gene>
    <name evidence="2" type="ORF">OPHB3_2466</name>
</gene>